<organism evidence="8 9">
    <name type="scientific">Nocardioides aquaticus</name>
    <dbReference type="NCBI Taxonomy" id="160826"/>
    <lineage>
        <taxon>Bacteria</taxon>
        <taxon>Bacillati</taxon>
        <taxon>Actinomycetota</taxon>
        <taxon>Actinomycetes</taxon>
        <taxon>Propionibacteriales</taxon>
        <taxon>Nocardioidaceae</taxon>
        <taxon>Nocardioides</taxon>
    </lineage>
</organism>
<dbReference type="InterPro" id="IPR007221">
    <property type="entry name" value="MreC"/>
</dbReference>
<dbReference type="PANTHER" id="PTHR34138:SF1">
    <property type="entry name" value="CELL SHAPE-DETERMINING PROTEIN MREC"/>
    <property type="match status" value="1"/>
</dbReference>
<accession>A0ABX8EM53</accession>
<protein>
    <recommendedName>
        <fullName evidence="2 5">Cell shape-determining protein MreC</fullName>
    </recommendedName>
    <alternativeName>
        <fullName evidence="4 5">Cell shape protein MreC</fullName>
    </alternativeName>
</protein>
<dbReference type="Gene3D" id="2.40.10.340">
    <property type="entry name" value="Rod shape-determining protein MreC, domain 1"/>
    <property type="match status" value="1"/>
</dbReference>
<evidence type="ECO:0000256" key="4">
    <source>
        <dbReference type="ARBA" id="ARBA00032089"/>
    </source>
</evidence>
<reference evidence="8 9" key="1">
    <citation type="submission" date="2021-05" db="EMBL/GenBank/DDBJ databases">
        <title>Complete genome of Nocardioides aquaticus KCTC 9944T isolated from meromictic and hypersaline Ekho Lake, Antarctica.</title>
        <authorList>
            <person name="Hwang K."/>
            <person name="Kim K.M."/>
            <person name="Choe H."/>
        </authorList>
    </citation>
    <scope>NUCLEOTIDE SEQUENCE [LARGE SCALE GENOMIC DNA]</scope>
    <source>
        <strain evidence="8 9">KCTC 9944</strain>
    </source>
</reference>
<name>A0ABX8EM53_9ACTN</name>
<comment type="similarity">
    <text evidence="1 5">Belongs to the MreC family.</text>
</comment>
<comment type="function">
    <text evidence="5">Involved in formation and maintenance of cell shape.</text>
</comment>
<evidence type="ECO:0000313" key="8">
    <source>
        <dbReference type="EMBL" id="QVT80965.1"/>
    </source>
</evidence>
<keyword evidence="9" id="KW-1185">Reference proteome</keyword>
<keyword evidence="3 5" id="KW-0133">Cell shape</keyword>
<evidence type="ECO:0000256" key="5">
    <source>
        <dbReference type="PIRNR" id="PIRNR038471"/>
    </source>
</evidence>
<evidence type="ECO:0000256" key="1">
    <source>
        <dbReference type="ARBA" id="ARBA00009369"/>
    </source>
</evidence>
<gene>
    <name evidence="8" type="primary">mreC</name>
    <name evidence="8" type="ORF">ENKNEFLB_03366</name>
</gene>
<feature type="domain" description="Rod shape-determining protein MreC beta-barrel core" evidence="7">
    <location>
        <begin position="165"/>
        <end position="310"/>
    </location>
</feature>
<dbReference type="InterPro" id="IPR042175">
    <property type="entry name" value="Cell/Rod_MreC_2"/>
</dbReference>
<dbReference type="PANTHER" id="PTHR34138">
    <property type="entry name" value="CELL SHAPE-DETERMINING PROTEIN MREC"/>
    <property type="match status" value="1"/>
</dbReference>
<evidence type="ECO:0000313" key="9">
    <source>
        <dbReference type="Proteomes" id="UP000679307"/>
    </source>
</evidence>
<dbReference type="Pfam" id="PF04085">
    <property type="entry name" value="MreC"/>
    <property type="match status" value="1"/>
</dbReference>
<dbReference type="RefSeq" id="WP_214056419.1">
    <property type="nucleotide sequence ID" value="NZ_BAAAHS010000099.1"/>
</dbReference>
<dbReference type="Gene3D" id="2.40.10.350">
    <property type="entry name" value="Rod shape-determining protein MreC, domain 2"/>
    <property type="match status" value="1"/>
</dbReference>
<dbReference type="InterPro" id="IPR055342">
    <property type="entry name" value="MreC_beta-barrel_core"/>
</dbReference>
<dbReference type="Proteomes" id="UP000679307">
    <property type="component" value="Chromosome"/>
</dbReference>
<sequence length="329" mass="33994">MARTSPLARRGPGRTRGLGHGLGRSRGDRRWGEQPLGSGQRPPTSLVVALVMACASLMVLDTQAGDSSPVEPVRRAVGEVVGPAESAVAAAVRPVSVVPQWFRSQASLRADVGALESENAALRSEVRTAGYDRNRLAELEALTSSARDLGHALVPARVVGFGPSQSFTGTVTIDAGSSSGIGPDMTVVNDDGLVGRVLRVTSTTATVLLVVDSGSTVGARVGESMEMGFLRGRGEAGEGGDLDLELVDAAETPAKDDTVVTWGSRNDAPYAAGIPIGRVTAVYESLRESTKRVVVEPFVDVGSLDVVGVVVPSGTVSDRGLVEADGSLR</sequence>
<proteinExistence type="inferred from homology"/>
<evidence type="ECO:0000256" key="3">
    <source>
        <dbReference type="ARBA" id="ARBA00022960"/>
    </source>
</evidence>
<feature type="compositionally biased region" description="Gly residues" evidence="6">
    <location>
        <begin position="14"/>
        <end position="24"/>
    </location>
</feature>
<evidence type="ECO:0000256" key="2">
    <source>
        <dbReference type="ARBA" id="ARBA00013855"/>
    </source>
</evidence>
<dbReference type="InterPro" id="IPR042177">
    <property type="entry name" value="Cell/Rod_1"/>
</dbReference>
<dbReference type="PIRSF" id="PIRSF038471">
    <property type="entry name" value="MreC"/>
    <property type="match status" value="1"/>
</dbReference>
<evidence type="ECO:0000256" key="6">
    <source>
        <dbReference type="SAM" id="MobiDB-lite"/>
    </source>
</evidence>
<evidence type="ECO:0000259" key="7">
    <source>
        <dbReference type="Pfam" id="PF04085"/>
    </source>
</evidence>
<dbReference type="EMBL" id="CP075371">
    <property type="protein sequence ID" value="QVT80965.1"/>
    <property type="molecule type" value="Genomic_DNA"/>
</dbReference>
<feature type="region of interest" description="Disordered" evidence="6">
    <location>
        <begin position="1"/>
        <end position="42"/>
    </location>
</feature>